<dbReference type="AlphaFoldDB" id="A0A4P7N2R3"/>
<sequence>MKSSFLGNLLVALLATTATQSLALPIDDGQAANATSAAADLLGVSPLPRLAIYFQTTHSSATGRPISMLPLVTEKGIALTHLYVCTLHVNYDGEIHLNDFPPGHARFATLWREAAVLRRSGVRVMAMVGGAAEGSFSRRTLDAPDGDPNFEKYYGQLRDVLRDFGLQGLDVDVEQPMSLRGAVRLVRRLREDFGPDFVLTQAPVGTALSRGGTPNLSGFSYRDLDQAVGGSIEFYNAQFYNGFGDMSTTAAYDSVVAAGWDPRRIVAGQITTPDNGQQFVPFDQLRRTMDELRARYGEIGGIMGWEYFNGKPGGESEPWEWAQEITAILRPDVPTVLTVSQADADELDEAWAVSVAAQPVMALGTAGVDPETPDVDYQAMVNA</sequence>
<evidence type="ECO:0000259" key="2">
    <source>
        <dbReference type="PROSITE" id="PS51910"/>
    </source>
</evidence>
<dbReference type="InterPro" id="IPR017853">
    <property type="entry name" value="GH"/>
</dbReference>
<dbReference type="PROSITE" id="PS51910">
    <property type="entry name" value="GH18_2"/>
    <property type="match status" value="1"/>
</dbReference>
<proteinExistence type="predicted"/>
<dbReference type="Proteomes" id="UP000294847">
    <property type="component" value="Chromosome 2"/>
</dbReference>
<dbReference type="InterPro" id="IPR001223">
    <property type="entry name" value="Glyco_hydro18_cat"/>
</dbReference>
<dbReference type="Pfam" id="PF00704">
    <property type="entry name" value="Glyco_hydro_18"/>
    <property type="match status" value="1"/>
</dbReference>
<evidence type="ECO:0000313" key="4">
    <source>
        <dbReference type="Proteomes" id="UP000294847"/>
    </source>
</evidence>
<keyword evidence="1" id="KW-0732">Signal</keyword>
<feature type="domain" description="GH18" evidence="2">
    <location>
        <begin position="48"/>
        <end position="332"/>
    </location>
</feature>
<dbReference type="SUPFAM" id="SSF51445">
    <property type="entry name" value="(Trans)glycosidases"/>
    <property type="match status" value="1"/>
</dbReference>
<dbReference type="Gene3D" id="3.20.20.80">
    <property type="entry name" value="Glycosidases"/>
    <property type="match status" value="1"/>
</dbReference>
<reference evidence="3 4" key="1">
    <citation type="journal article" date="2019" name="Mol. Biol. Evol.">
        <title>Blast fungal genomes show frequent chromosomal changes, gene gains and losses, and effector gene turnover.</title>
        <authorList>
            <person name="Gomez Luciano L.B."/>
            <person name="Jason Tsai I."/>
            <person name="Chuma I."/>
            <person name="Tosa Y."/>
            <person name="Chen Y.H."/>
            <person name="Li J.Y."/>
            <person name="Li M.Y."/>
            <person name="Jade Lu M.Y."/>
            <person name="Nakayashiki H."/>
            <person name="Li W.H."/>
        </authorList>
    </citation>
    <scope>NUCLEOTIDE SEQUENCE [LARGE SCALE GENOMIC DNA]</scope>
    <source>
        <strain evidence="3">MZ5-1-6</strain>
    </source>
</reference>
<gene>
    <name evidence="3" type="ORF">PoMZ_01652</name>
</gene>
<evidence type="ECO:0000256" key="1">
    <source>
        <dbReference type="SAM" id="SignalP"/>
    </source>
</evidence>
<accession>A0A4P7N2R3</accession>
<dbReference type="CDD" id="cd06546">
    <property type="entry name" value="GH18_CTS3_chitinase"/>
    <property type="match status" value="1"/>
</dbReference>
<name>A0A4P7N2R3_PYROR</name>
<feature type="signal peptide" evidence="1">
    <location>
        <begin position="1"/>
        <end position="23"/>
    </location>
</feature>
<protein>
    <recommendedName>
        <fullName evidence="2">GH18 domain-containing protein</fullName>
    </recommendedName>
</protein>
<evidence type="ECO:0000313" key="3">
    <source>
        <dbReference type="EMBL" id="QBZ56737.1"/>
    </source>
</evidence>
<feature type="chain" id="PRO_5020738976" description="GH18 domain-containing protein" evidence="1">
    <location>
        <begin position="24"/>
        <end position="383"/>
    </location>
</feature>
<dbReference type="EMBL" id="CP034205">
    <property type="protein sequence ID" value="QBZ56737.1"/>
    <property type="molecule type" value="Genomic_DNA"/>
</dbReference>
<organism evidence="3 4">
    <name type="scientific">Pyricularia oryzae</name>
    <name type="common">Rice blast fungus</name>
    <name type="synonym">Magnaporthe oryzae</name>
    <dbReference type="NCBI Taxonomy" id="318829"/>
    <lineage>
        <taxon>Eukaryota</taxon>
        <taxon>Fungi</taxon>
        <taxon>Dikarya</taxon>
        <taxon>Ascomycota</taxon>
        <taxon>Pezizomycotina</taxon>
        <taxon>Sordariomycetes</taxon>
        <taxon>Sordariomycetidae</taxon>
        <taxon>Magnaporthales</taxon>
        <taxon>Pyriculariaceae</taxon>
        <taxon>Pyricularia</taxon>
    </lineage>
</organism>
<dbReference type="GO" id="GO:0005975">
    <property type="term" value="P:carbohydrate metabolic process"/>
    <property type="evidence" value="ECO:0007669"/>
    <property type="project" value="InterPro"/>
</dbReference>